<dbReference type="Pfam" id="PF15444">
    <property type="entry name" value="TMEM247"/>
    <property type="match status" value="1"/>
</dbReference>
<dbReference type="InterPro" id="IPR029200">
    <property type="entry name" value="TMEM247"/>
</dbReference>
<dbReference type="Ensembl" id="ENSFCTT00005026541.1">
    <property type="protein sequence ID" value="ENSFCTP00005017199.1"/>
    <property type="gene ID" value="ENSFCTG00005009517.1"/>
</dbReference>
<proteinExistence type="predicted"/>
<dbReference type="PANTHER" id="PTHR36691">
    <property type="entry name" value="TRANSMEMBRANE PROTEIN 247"/>
    <property type="match status" value="1"/>
</dbReference>
<evidence type="ECO:0000313" key="2">
    <source>
        <dbReference type="Ensembl" id="ENSFCTP00005017199.1"/>
    </source>
</evidence>
<sequence length="346" mass="37008">MMELWVSSGGILVSKAVPRVAKTHPAVLHTGPQRCVTPSAKGALATNRMWVIMRAGDCDGGPPVESSETKCQHLKRCPLAAVDSIVVFWMAAQDRESVEARGAGESGPAFPKVVPDDPMSEGKSRPSLEAESPKPDSSYHYLEEMEAREDGGCPGPPKSLCSKAGPTAKGQAGDAPELEELPPAPATPGTPGTERNAEMELEKVRMEFELTRLRYLHEENERQRQHEEVMEQLQQQAMPRLVGAGRVGALARGPQVPPPPPEGWGLPAWGARLTCFTPAPCPGSRDGLPAALELPCSAEINCLRRVDPDPGGGPRTTCPPTCPQLPSSGKSLQHLFTTLYSSLPVV</sequence>
<name>A0ABI7X3U9_FELCA</name>
<protein>
    <recommendedName>
        <fullName evidence="4">Transmembrane protein 247</fullName>
    </recommendedName>
</protein>
<accession>A0ABI7X3U9</accession>
<reference evidence="2 3" key="1">
    <citation type="submission" date="2021-02" db="EMBL/GenBank/DDBJ databases">
        <title>Safari Cat Assemblies.</title>
        <authorList>
            <person name="Bredemeyer K.R."/>
            <person name="Murphy W.J."/>
        </authorList>
    </citation>
    <scope>NUCLEOTIDE SEQUENCE [LARGE SCALE GENOMIC DNA]</scope>
</reference>
<organism evidence="2 3">
    <name type="scientific">Felis catus</name>
    <name type="common">Cat</name>
    <name type="synonym">Felis silvestris catus</name>
    <dbReference type="NCBI Taxonomy" id="9685"/>
    <lineage>
        <taxon>Eukaryota</taxon>
        <taxon>Metazoa</taxon>
        <taxon>Chordata</taxon>
        <taxon>Craniata</taxon>
        <taxon>Vertebrata</taxon>
        <taxon>Euteleostomi</taxon>
        <taxon>Mammalia</taxon>
        <taxon>Eutheria</taxon>
        <taxon>Laurasiatheria</taxon>
        <taxon>Carnivora</taxon>
        <taxon>Feliformia</taxon>
        <taxon>Felidae</taxon>
        <taxon>Felinae</taxon>
        <taxon>Felis</taxon>
    </lineage>
</organism>
<feature type="compositionally biased region" description="Basic and acidic residues" evidence="1">
    <location>
        <begin position="141"/>
        <end position="151"/>
    </location>
</feature>
<reference evidence="2" key="3">
    <citation type="submission" date="2025-09" db="UniProtKB">
        <authorList>
            <consortium name="Ensembl"/>
        </authorList>
    </citation>
    <scope>IDENTIFICATION</scope>
    <source>
        <strain evidence="2">breed Abyssinian</strain>
    </source>
</reference>
<feature type="compositionally biased region" description="Basic and acidic residues" evidence="1">
    <location>
        <begin position="120"/>
        <end position="134"/>
    </location>
</feature>
<evidence type="ECO:0000313" key="3">
    <source>
        <dbReference type="Proteomes" id="UP000823872"/>
    </source>
</evidence>
<dbReference type="PANTHER" id="PTHR36691:SF1">
    <property type="entry name" value="TRANSMEMBRANE PROTEIN 247"/>
    <property type="match status" value="1"/>
</dbReference>
<dbReference type="Proteomes" id="UP000823872">
    <property type="component" value="Chromosome A3"/>
</dbReference>
<feature type="region of interest" description="Disordered" evidence="1">
    <location>
        <begin position="99"/>
        <end position="196"/>
    </location>
</feature>
<keyword evidence="3" id="KW-1185">Reference proteome</keyword>
<evidence type="ECO:0000256" key="1">
    <source>
        <dbReference type="SAM" id="MobiDB-lite"/>
    </source>
</evidence>
<gene>
    <name evidence="2" type="primary">CCDC117</name>
</gene>
<reference evidence="2" key="2">
    <citation type="submission" date="2025-08" db="UniProtKB">
        <authorList>
            <consortium name="Ensembl"/>
        </authorList>
    </citation>
    <scope>IDENTIFICATION</scope>
    <source>
        <strain evidence="2">breed Abyssinian</strain>
    </source>
</reference>
<dbReference type="GeneTree" id="ENSGT00390000002879"/>
<evidence type="ECO:0008006" key="4">
    <source>
        <dbReference type="Google" id="ProtNLM"/>
    </source>
</evidence>